<dbReference type="EMBL" id="JAJAGQ010000021">
    <property type="protein sequence ID" value="KAJ8531291.1"/>
    <property type="molecule type" value="Genomic_DNA"/>
</dbReference>
<protein>
    <submittedName>
        <fullName evidence="2">Uncharacterized protein</fullName>
    </submittedName>
</protein>
<organism evidence="2 3">
    <name type="scientific">Anisodus acutangulus</name>
    <dbReference type="NCBI Taxonomy" id="402998"/>
    <lineage>
        <taxon>Eukaryota</taxon>
        <taxon>Viridiplantae</taxon>
        <taxon>Streptophyta</taxon>
        <taxon>Embryophyta</taxon>
        <taxon>Tracheophyta</taxon>
        <taxon>Spermatophyta</taxon>
        <taxon>Magnoliopsida</taxon>
        <taxon>eudicotyledons</taxon>
        <taxon>Gunneridae</taxon>
        <taxon>Pentapetalae</taxon>
        <taxon>asterids</taxon>
        <taxon>lamiids</taxon>
        <taxon>Solanales</taxon>
        <taxon>Solanaceae</taxon>
        <taxon>Solanoideae</taxon>
        <taxon>Hyoscyameae</taxon>
        <taxon>Anisodus</taxon>
    </lineage>
</organism>
<gene>
    <name evidence="2" type="ORF">K7X08_026725</name>
</gene>
<keyword evidence="3" id="KW-1185">Reference proteome</keyword>
<evidence type="ECO:0000313" key="2">
    <source>
        <dbReference type="EMBL" id="KAJ8531291.1"/>
    </source>
</evidence>
<dbReference type="Proteomes" id="UP001152561">
    <property type="component" value="Unassembled WGS sequence"/>
</dbReference>
<evidence type="ECO:0000313" key="3">
    <source>
        <dbReference type="Proteomes" id="UP001152561"/>
    </source>
</evidence>
<dbReference type="AlphaFoldDB" id="A0A9Q1LBF9"/>
<reference evidence="3" key="1">
    <citation type="journal article" date="2023" name="Proc. Natl. Acad. Sci. U.S.A.">
        <title>Genomic and structural basis for evolution of tropane alkaloid biosynthesis.</title>
        <authorList>
            <person name="Wanga Y.-J."/>
            <person name="Taina T."/>
            <person name="Yua J.-Y."/>
            <person name="Lia J."/>
            <person name="Xua B."/>
            <person name="Chenc J."/>
            <person name="D'Auriad J.C."/>
            <person name="Huanga J.-P."/>
            <person name="Huanga S.-X."/>
        </authorList>
    </citation>
    <scope>NUCLEOTIDE SEQUENCE [LARGE SCALE GENOMIC DNA]</scope>
    <source>
        <strain evidence="3">cv. KIB-2019</strain>
    </source>
</reference>
<sequence>MKLASSYGHERDHDEDQVQDKDLGGMAKEKCSYCGRGPSVIADRLISIENELVSIHKLLEKNQECVLNVFLLQLGPTGRGSGRHCNLTMLRRPKVISIAMTFKLVNRNLCGLLSISVLFTFVNFDLVNALDGSPLSHPDHVDDGPSSLLPDQVDDASCKTLHLIDPTHVYNDDGSSNPLPDQVDDASCKTLPGEVADSVIDSEDRSPDERITDVLAKIHDEDDIEEFGDAAQNGYETANEVV</sequence>
<accession>A0A9Q1LBF9</accession>
<evidence type="ECO:0000256" key="1">
    <source>
        <dbReference type="SAM" id="MobiDB-lite"/>
    </source>
</evidence>
<proteinExistence type="predicted"/>
<feature type="region of interest" description="Disordered" evidence="1">
    <location>
        <begin position="1"/>
        <end position="21"/>
    </location>
</feature>
<name>A0A9Q1LBF9_9SOLA</name>
<feature type="compositionally biased region" description="Basic and acidic residues" evidence="1">
    <location>
        <begin position="8"/>
        <end position="21"/>
    </location>
</feature>
<comment type="caution">
    <text evidence="2">The sequence shown here is derived from an EMBL/GenBank/DDBJ whole genome shotgun (WGS) entry which is preliminary data.</text>
</comment>